<evidence type="ECO:0000313" key="3">
    <source>
        <dbReference type="EMBL" id="VDM50012.1"/>
    </source>
</evidence>
<dbReference type="Pfam" id="PF01725">
    <property type="entry name" value="Ham1p_like"/>
    <property type="match status" value="1"/>
</dbReference>
<dbReference type="Gene3D" id="3.90.950.10">
    <property type="match status" value="1"/>
</dbReference>
<dbReference type="PANTHER" id="PTHR11067">
    <property type="entry name" value="INOSINE TRIPHOSPHATE PYROPHOSPHATASE/HAM1 PROTEIN"/>
    <property type="match status" value="1"/>
</dbReference>
<dbReference type="SUPFAM" id="SSF52972">
    <property type="entry name" value="ITPase-like"/>
    <property type="match status" value="1"/>
</dbReference>
<evidence type="ECO:0000313" key="4">
    <source>
        <dbReference type="Proteomes" id="UP000050794"/>
    </source>
</evidence>
<protein>
    <submittedName>
        <fullName evidence="5">FtsJ domain-containing protein</fullName>
    </submittedName>
</protein>
<evidence type="ECO:0000256" key="1">
    <source>
        <dbReference type="ARBA" id="ARBA00008023"/>
    </source>
</evidence>
<evidence type="ECO:0000313" key="5">
    <source>
        <dbReference type="WBParaSite" id="TCNE_0001869501-mRNA-1"/>
    </source>
</evidence>
<dbReference type="PANTHER" id="PTHR11067:SF9">
    <property type="entry name" value="INOSINE TRIPHOSPHATE PYROPHOSPHATASE"/>
    <property type="match status" value="1"/>
</dbReference>
<dbReference type="GO" id="GO:0009143">
    <property type="term" value="P:nucleoside triphosphate catabolic process"/>
    <property type="evidence" value="ECO:0007669"/>
    <property type="project" value="InterPro"/>
</dbReference>
<name>A0A183VD71_TOXCA</name>
<accession>A0A183VD71</accession>
<evidence type="ECO:0000256" key="2">
    <source>
        <dbReference type="ARBA" id="ARBA00022801"/>
    </source>
</evidence>
<gene>
    <name evidence="3" type="ORF">TCNE_LOCUS18691</name>
</gene>
<dbReference type="InterPro" id="IPR029001">
    <property type="entry name" value="ITPase-like_fam"/>
</dbReference>
<dbReference type="AlphaFoldDB" id="A0A183VD71"/>
<sequence>MQTENYTNAALMRHRRGDPFSLNDENKVEGLLLGDVQGKKIPQHESAGISECIIVSNDPGASCVVQSCKLFCVIVALHKVVFFFEKTAMNGTSMFELEAFELFVDRALNKRMRRRLRPKSALLRITRQLLPTCSGLIVSIPEFVRESAAGQRYGTCPMDNDTIIITDDEQVVPEMVDYAQQQFIGQQRQFVGDGFVQKHEFLAEGHSRVPSLLLCDPTVTVKCCSNGLSNALTCSPFKCDPLISDELSSSYRFCCEQQVEDLVVPNVDFLGDDDTFSAPLVLIIFNITTAKGTLKFTTGHANKLREVRATLSPRLEVDSINIDLPEYQGQPDDIANCKRIAAVQQLICAVTHGDTCLCFNAFGGLPGPCIKWFVFMRFLHSEVELFLNGSL</sequence>
<dbReference type="GO" id="GO:0047429">
    <property type="term" value="F:nucleoside triphosphate diphosphatase activity"/>
    <property type="evidence" value="ECO:0007669"/>
    <property type="project" value="InterPro"/>
</dbReference>
<keyword evidence="4" id="KW-1185">Reference proteome</keyword>
<dbReference type="InterPro" id="IPR002637">
    <property type="entry name" value="RdgB/HAM1"/>
</dbReference>
<keyword evidence="2" id="KW-0378">Hydrolase</keyword>
<comment type="similarity">
    <text evidence="1">Belongs to the HAM1 NTPase family.</text>
</comment>
<reference evidence="3 4" key="2">
    <citation type="submission" date="2018-11" db="EMBL/GenBank/DDBJ databases">
        <authorList>
            <consortium name="Pathogen Informatics"/>
        </authorList>
    </citation>
    <scope>NUCLEOTIDE SEQUENCE [LARGE SCALE GENOMIC DNA]</scope>
</reference>
<dbReference type="Proteomes" id="UP000050794">
    <property type="component" value="Unassembled WGS sequence"/>
</dbReference>
<dbReference type="EMBL" id="UYWY01025833">
    <property type="protein sequence ID" value="VDM50012.1"/>
    <property type="molecule type" value="Genomic_DNA"/>
</dbReference>
<proteinExistence type="inferred from homology"/>
<dbReference type="GO" id="GO:0005737">
    <property type="term" value="C:cytoplasm"/>
    <property type="evidence" value="ECO:0007669"/>
    <property type="project" value="TreeGrafter"/>
</dbReference>
<organism evidence="4 5">
    <name type="scientific">Toxocara canis</name>
    <name type="common">Canine roundworm</name>
    <dbReference type="NCBI Taxonomy" id="6265"/>
    <lineage>
        <taxon>Eukaryota</taxon>
        <taxon>Metazoa</taxon>
        <taxon>Ecdysozoa</taxon>
        <taxon>Nematoda</taxon>
        <taxon>Chromadorea</taxon>
        <taxon>Rhabditida</taxon>
        <taxon>Spirurina</taxon>
        <taxon>Ascaridomorpha</taxon>
        <taxon>Ascaridoidea</taxon>
        <taxon>Toxocaridae</taxon>
        <taxon>Toxocara</taxon>
    </lineage>
</organism>
<dbReference type="WBParaSite" id="TCNE_0001869501-mRNA-1">
    <property type="protein sequence ID" value="TCNE_0001869501-mRNA-1"/>
    <property type="gene ID" value="TCNE_0001869501"/>
</dbReference>
<reference evidence="5" key="1">
    <citation type="submission" date="2016-06" db="UniProtKB">
        <authorList>
            <consortium name="WormBaseParasite"/>
        </authorList>
    </citation>
    <scope>IDENTIFICATION</scope>
</reference>